<keyword evidence="2" id="KW-0378">Hydrolase</keyword>
<proteinExistence type="inferred from homology"/>
<name>A0ABX0A7C6_9GAMM</name>
<sequence length="537" mass="58039">MPEAAKLALKGRVVSMDAGDRVHANAVVYIDANRITAIAPAAAPPPPGFESIKVLATGGTLYPGLMDLHNHLSYDALALWQVPKQYTNRDDWGAHADYRRLISGPMNVLGQTDGFPEAIARFAECKSLLGGVTTSQGIALFSNSGIRRYYDGLLRNVEISDGPDLPAAKARIGDVEAKSATRFLAHLQTCTCLLLHLSEGTDARARNHFHSLSLPDGRVAITDALVGIHCVALQRADFKLLAAHGGGMVWSPLSNLLLYGKTADMAAAQAEGVTIGLGSDWSPSGSKSLLGELKAAHAYSEQNGGLFPARDIVAMATRNAAKMLKWDQGLGSLEAGKRADLIVVRGVEADPYLQLIKASETDLSLVVIDGIRRYGLPRLMPDEARLEDWKVAGLRRRLDLRIADPLASASRLTLRQAVDRLQAGLKDLPALAHAIEHPPQRLRTAAAKARPRWFLELEHEEPAGLSLRTRFRGEPDAPRRISAMVASEALATPLSKLLGPLTLDPLTVAGDRSFLDRLRAQPNLPPDFRIALLKAYD</sequence>
<feature type="domain" description="Amidohydrolase-related" evidence="3">
    <location>
        <begin position="211"/>
        <end position="358"/>
    </location>
</feature>
<organism evidence="4 5">
    <name type="scientific">Pseudoxanthomonas gei</name>
    <dbReference type="NCBI Taxonomy" id="1383030"/>
    <lineage>
        <taxon>Bacteria</taxon>
        <taxon>Pseudomonadati</taxon>
        <taxon>Pseudomonadota</taxon>
        <taxon>Gammaproteobacteria</taxon>
        <taxon>Lysobacterales</taxon>
        <taxon>Lysobacteraceae</taxon>
        <taxon>Pseudoxanthomonas</taxon>
    </lineage>
</organism>
<dbReference type="RefSeq" id="WP_162347972.1">
    <property type="nucleotide sequence ID" value="NZ_QOVG01000001.1"/>
</dbReference>
<dbReference type="Proteomes" id="UP001429354">
    <property type="component" value="Unassembled WGS sequence"/>
</dbReference>
<dbReference type="EMBL" id="QOVG01000001">
    <property type="protein sequence ID" value="NDK37407.1"/>
    <property type="molecule type" value="Genomic_DNA"/>
</dbReference>
<evidence type="ECO:0000256" key="2">
    <source>
        <dbReference type="ARBA" id="ARBA00022801"/>
    </source>
</evidence>
<reference evidence="4 5" key="1">
    <citation type="submission" date="2018-07" db="EMBL/GenBank/DDBJ databases">
        <title>Whole genome Sequencing of Pseudoxanthomonas gei KCTC 32298 (T).</title>
        <authorList>
            <person name="Kumar S."/>
            <person name="Bansal K."/>
            <person name="Kaur A."/>
            <person name="Patil P."/>
            <person name="Sharma S."/>
            <person name="Patil P.B."/>
        </authorList>
    </citation>
    <scope>NUCLEOTIDE SEQUENCE [LARGE SCALE GENOMIC DNA]</scope>
    <source>
        <strain evidence="4 5">KCTC 32298</strain>
    </source>
</reference>
<comment type="caution">
    <text evidence="4">The sequence shown here is derived from an EMBL/GenBank/DDBJ whole genome shotgun (WGS) entry which is preliminary data.</text>
</comment>
<dbReference type="Pfam" id="PF01979">
    <property type="entry name" value="Amidohydro_1"/>
    <property type="match status" value="1"/>
</dbReference>
<protein>
    <submittedName>
        <fullName evidence="4">Amidohydrolase</fullName>
    </submittedName>
</protein>
<dbReference type="Gene3D" id="2.30.40.10">
    <property type="entry name" value="Urease, subunit C, domain 1"/>
    <property type="match status" value="1"/>
</dbReference>
<accession>A0ABX0A7C6</accession>
<comment type="similarity">
    <text evidence="1">Belongs to the metallo-dependent hydrolases superfamily. ATZ/TRZ family.</text>
</comment>
<evidence type="ECO:0000313" key="4">
    <source>
        <dbReference type="EMBL" id="NDK37407.1"/>
    </source>
</evidence>
<dbReference type="InterPro" id="IPR050287">
    <property type="entry name" value="MTA/SAH_deaminase"/>
</dbReference>
<keyword evidence="5" id="KW-1185">Reference proteome</keyword>
<dbReference type="InterPro" id="IPR006680">
    <property type="entry name" value="Amidohydro-rel"/>
</dbReference>
<dbReference type="InterPro" id="IPR032466">
    <property type="entry name" value="Metal_Hydrolase"/>
</dbReference>
<dbReference type="InterPro" id="IPR011059">
    <property type="entry name" value="Metal-dep_hydrolase_composite"/>
</dbReference>
<evidence type="ECO:0000256" key="1">
    <source>
        <dbReference type="ARBA" id="ARBA00006745"/>
    </source>
</evidence>
<dbReference type="PANTHER" id="PTHR43794:SF11">
    <property type="entry name" value="AMIDOHYDROLASE-RELATED DOMAIN-CONTAINING PROTEIN"/>
    <property type="match status" value="1"/>
</dbReference>
<dbReference type="PANTHER" id="PTHR43794">
    <property type="entry name" value="AMINOHYDROLASE SSNA-RELATED"/>
    <property type="match status" value="1"/>
</dbReference>
<dbReference type="SUPFAM" id="SSF51556">
    <property type="entry name" value="Metallo-dependent hydrolases"/>
    <property type="match status" value="1"/>
</dbReference>
<gene>
    <name evidence="4" type="ORF">DT603_00915</name>
</gene>
<evidence type="ECO:0000313" key="5">
    <source>
        <dbReference type="Proteomes" id="UP001429354"/>
    </source>
</evidence>
<dbReference type="SUPFAM" id="SSF51338">
    <property type="entry name" value="Composite domain of metallo-dependent hydrolases"/>
    <property type="match status" value="1"/>
</dbReference>
<evidence type="ECO:0000259" key="3">
    <source>
        <dbReference type="Pfam" id="PF01979"/>
    </source>
</evidence>
<dbReference type="Gene3D" id="3.20.20.140">
    <property type="entry name" value="Metal-dependent hydrolases"/>
    <property type="match status" value="2"/>
</dbReference>